<dbReference type="KEGG" id="aaco:K1I37_17010"/>
<name>T0BXH9_ALIAG</name>
<gene>
    <name evidence="1" type="ORF">K1I37_17010</name>
</gene>
<dbReference type="RefSeq" id="WP_021296983.1">
    <property type="nucleotide sequence ID" value="NZ_AURB01000141.1"/>
</dbReference>
<sequence length="69" mass="7491">MQDWIWPILIAASQGVLAYGLTFVNKLVQLVAHTLEAHIELLIQREEASTVKGPPGEADVNPAQSQPSV</sequence>
<proteinExistence type="predicted"/>
<dbReference type="EMBL" id="CP080467">
    <property type="protein sequence ID" value="UNO48349.1"/>
    <property type="molecule type" value="Genomic_DNA"/>
</dbReference>
<dbReference type="Proteomes" id="UP000829401">
    <property type="component" value="Chromosome"/>
</dbReference>
<reference evidence="2" key="1">
    <citation type="journal article" date="2022" name="G3 (Bethesda)">
        <title>Unveiling the complete genome sequence of Alicyclobacillus acidoterrestris DSM 3922T, a taint-producing strain.</title>
        <authorList>
            <person name="Leonardo I.C."/>
            <person name="Barreto Crespo M.T."/>
            <person name="Gaspar F.B."/>
        </authorList>
    </citation>
    <scope>NUCLEOTIDE SEQUENCE [LARGE SCALE GENOMIC DNA]</scope>
    <source>
        <strain evidence="2">DSM 3922</strain>
    </source>
</reference>
<dbReference type="AlphaFoldDB" id="T0BXH9"/>
<protein>
    <submittedName>
        <fullName evidence="1">Uncharacterized protein</fullName>
    </submittedName>
</protein>
<keyword evidence="2" id="KW-1185">Reference proteome</keyword>
<accession>A0A9E6ZSF2</accession>
<evidence type="ECO:0000313" key="1">
    <source>
        <dbReference type="EMBL" id="UNO48349.1"/>
    </source>
</evidence>
<evidence type="ECO:0000313" key="2">
    <source>
        <dbReference type="Proteomes" id="UP000829401"/>
    </source>
</evidence>
<organism evidence="1 2">
    <name type="scientific">Alicyclobacillus acidoterrestris (strain ATCC 49025 / DSM 3922 / CIP 106132 / NCIMB 13137 / GD3B)</name>
    <dbReference type="NCBI Taxonomy" id="1356854"/>
    <lineage>
        <taxon>Bacteria</taxon>
        <taxon>Bacillati</taxon>
        <taxon>Bacillota</taxon>
        <taxon>Bacilli</taxon>
        <taxon>Bacillales</taxon>
        <taxon>Alicyclobacillaceae</taxon>
        <taxon>Alicyclobacillus</taxon>
    </lineage>
</organism>
<accession>T0BXH9</accession>